<keyword evidence="1" id="KW-1003">Cell membrane</keyword>
<organism evidence="5 6">
    <name type="scientific">Paenibacillus sambharensis</name>
    <dbReference type="NCBI Taxonomy" id="1803190"/>
    <lineage>
        <taxon>Bacteria</taxon>
        <taxon>Bacillati</taxon>
        <taxon>Bacillota</taxon>
        <taxon>Bacilli</taxon>
        <taxon>Bacillales</taxon>
        <taxon>Paenibacillaceae</taxon>
        <taxon>Paenibacillus</taxon>
    </lineage>
</organism>
<reference evidence="5 6" key="1">
    <citation type="submission" date="2018-06" db="EMBL/GenBank/DDBJ databases">
        <title>Paenibacillus imtechensis sp. nov.</title>
        <authorList>
            <person name="Pinnaka A.K."/>
            <person name="Singh H."/>
            <person name="Kaur M."/>
        </authorList>
    </citation>
    <scope>NUCLEOTIDE SEQUENCE [LARGE SCALE GENOMIC DNA]</scope>
    <source>
        <strain evidence="5 6">SMB1</strain>
    </source>
</reference>
<evidence type="ECO:0000256" key="1">
    <source>
        <dbReference type="ARBA" id="ARBA00022475"/>
    </source>
</evidence>
<evidence type="ECO:0000313" key="6">
    <source>
        <dbReference type="Proteomes" id="UP000249522"/>
    </source>
</evidence>
<evidence type="ECO:0000313" key="5">
    <source>
        <dbReference type="EMBL" id="PZD93135.1"/>
    </source>
</evidence>
<keyword evidence="6" id="KW-1185">Reference proteome</keyword>
<proteinExistence type="predicted"/>
<dbReference type="AlphaFoldDB" id="A0A2W1LDJ7"/>
<protein>
    <submittedName>
        <fullName evidence="5">Uncharacterized protein</fullName>
    </submittedName>
</protein>
<keyword evidence="4" id="KW-0472">Membrane</keyword>
<evidence type="ECO:0000256" key="3">
    <source>
        <dbReference type="ARBA" id="ARBA00022989"/>
    </source>
</evidence>
<comment type="caution">
    <text evidence="5">The sequence shown here is derived from an EMBL/GenBank/DDBJ whole genome shotgun (WGS) entry which is preliminary data.</text>
</comment>
<name>A0A2W1LDJ7_9BACL</name>
<sequence length="183" mass="21008">MINFIRLIKSGEGFTTALAMSVRKSLNTDVVSALLTSKEKDLPLSIPQIESHYLAGGNIKELVNACVKMQDMQIEYNVNELMALDLGYRNIGSLVNGFSIARSKYPYLTFKEYTKRYFLGEDVIDKSLSDSFIPWKETKSWLVRVNHGQLTLDEIQKLKIQEMNNDIEMYDPITDKWISIEDL</sequence>
<dbReference type="RefSeq" id="WP_111149639.1">
    <property type="nucleotide sequence ID" value="NZ_QKRB01000059.1"/>
</dbReference>
<keyword evidence="2" id="KW-0812">Transmembrane</keyword>
<dbReference type="InterPro" id="IPR022853">
    <property type="entry name" value="FloA"/>
</dbReference>
<dbReference type="Pfam" id="PF12127">
    <property type="entry name" value="FloA"/>
    <property type="match status" value="1"/>
</dbReference>
<keyword evidence="3" id="KW-1133">Transmembrane helix</keyword>
<evidence type="ECO:0000256" key="4">
    <source>
        <dbReference type="ARBA" id="ARBA00023136"/>
    </source>
</evidence>
<gene>
    <name evidence="5" type="ORF">DNH61_24705</name>
</gene>
<dbReference type="EMBL" id="QKRB01000059">
    <property type="protein sequence ID" value="PZD93135.1"/>
    <property type="molecule type" value="Genomic_DNA"/>
</dbReference>
<dbReference type="Proteomes" id="UP000249522">
    <property type="component" value="Unassembled WGS sequence"/>
</dbReference>
<evidence type="ECO:0000256" key="2">
    <source>
        <dbReference type="ARBA" id="ARBA00022692"/>
    </source>
</evidence>
<accession>A0A2W1LDJ7</accession>